<organism evidence="1">
    <name type="scientific">Rhizophora mucronata</name>
    <name type="common">Asiatic mangrove</name>
    <dbReference type="NCBI Taxonomy" id="61149"/>
    <lineage>
        <taxon>Eukaryota</taxon>
        <taxon>Viridiplantae</taxon>
        <taxon>Streptophyta</taxon>
        <taxon>Embryophyta</taxon>
        <taxon>Tracheophyta</taxon>
        <taxon>Spermatophyta</taxon>
        <taxon>Magnoliopsida</taxon>
        <taxon>eudicotyledons</taxon>
        <taxon>Gunneridae</taxon>
        <taxon>Pentapetalae</taxon>
        <taxon>rosids</taxon>
        <taxon>fabids</taxon>
        <taxon>Malpighiales</taxon>
        <taxon>Rhizophoraceae</taxon>
        <taxon>Rhizophora</taxon>
    </lineage>
</organism>
<protein>
    <submittedName>
        <fullName evidence="1">Uncharacterized protein MANES_03G189500</fullName>
    </submittedName>
</protein>
<accession>A0A2P2L833</accession>
<proteinExistence type="predicted"/>
<dbReference type="AlphaFoldDB" id="A0A2P2L833"/>
<dbReference type="EMBL" id="GGEC01033632">
    <property type="protein sequence ID" value="MBX14116.1"/>
    <property type="molecule type" value="Transcribed_RNA"/>
</dbReference>
<reference evidence="1" key="1">
    <citation type="submission" date="2018-02" db="EMBL/GenBank/DDBJ databases">
        <title>Rhizophora mucronata_Transcriptome.</title>
        <authorList>
            <person name="Meera S.P."/>
            <person name="Sreeshan A."/>
            <person name="Augustine A."/>
        </authorList>
    </citation>
    <scope>NUCLEOTIDE SEQUENCE</scope>
    <source>
        <tissue evidence="1">Leaf</tissue>
    </source>
</reference>
<evidence type="ECO:0000313" key="1">
    <source>
        <dbReference type="EMBL" id="MBX14116.1"/>
    </source>
</evidence>
<name>A0A2P2L833_RHIMU</name>
<sequence>MARRVIITPHEDLDQFHSPVHHMTGGTIGQSQGLLVLGRMVGMPMMKGSTHLTGQGVQDVSVTVHLGLFLDLMSKQLKNLFFEFKKEAIKMWKHLSVHAIQI</sequence>